<evidence type="ECO:0000313" key="3">
    <source>
        <dbReference type="EMBL" id="EFV15055.1"/>
    </source>
</evidence>
<evidence type="ECO:0000313" key="4">
    <source>
        <dbReference type="Proteomes" id="UP000004816"/>
    </source>
</evidence>
<dbReference type="OrthoDB" id="4504727at2"/>
<feature type="region of interest" description="Disordered" evidence="1">
    <location>
        <begin position="354"/>
        <end position="373"/>
    </location>
</feature>
<organism evidence="3 4">
    <name type="scientific">Segniliparus rugosus (strain ATCC BAA-974 / DSM 45345 / CCUG 50838 / CIP 108380 / JCM 13579 / CDC 945)</name>
    <dbReference type="NCBI Taxonomy" id="679197"/>
    <lineage>
        <taxon>Bacteria</taxon>
        <taxon>Bacillati</taxon>
        <taxon>Actinomycetota</taxon>
        <taxon>Actinomycetes</taxon>
        <taxon>Mycobacteriales</taxon>
        <taxon>Segniliparaceae</taxon>
        <taxon>Segniliparus</taxon>
    </lineage>
</organism>
<feature type="domain" description="Outer membrane channel protein CpnT-like N-terminal" evidence="2">
    <location>
        <begin position="136"/>
        <end position="261"/>
    </location>
</feature>
<name>E5XKR2_SEGRC</name>
<reference evidence="3 4" key="1">
    <citation type="journal article" date="2011" name="Stand. Genomic Sci.">
        <title>High quality draft genome sequence of Segniliparus rugosus CDC 945(T)= (ATCC BAA-974(T)).</title>
        <authorList>
            <person name="Earl A.M."/>
            <person name="Desjardins C.A."/>
            <person name="Fitzgerald M.G."/>
            <person name="Arachchi H.M."/>
            <person name="Zeng Q."/>
            <person name="Mehta T."/>
            <person name="Griggs A."/>
            <person name="Birren B.W."/>
            <person name="Toney N.C."/>
            <person name="Carr J."/>
            <person name="Posey J."/>
            <person name="Butler W.R."/>
        </authorList>
    </citation>
    <scope>NUCLEOTIDE SEQUENCE [LARGE SCALE GENOMIC DNA]</scope>
    <source>
        <strain evidence="4">ATCC BAA-974 / DSM 45345 / CCUG 50838 / CIP 108380 / JCM 13579 / CDC 945</strain>
    </source>
</reference>
<dbReference type="RefSeq" id="WP_007466747.1">
    <property type="nucleotide sequence ID" value="NZ_KI391954.1"/>
</dbReference>
<dbReference type="HOGENOM" id="CLU_599769_0_0_11"/>
<dbReference type="InterPro" id="IPR057746">
    <property type="entry name" value="CpnT-like_N"/>
</dbReference>
<gene>
    <name evidence="3" type="ORF">HMPREF9336_00081</name>
</gene>
<protein>
    <recommendedName>
        <fullName evidence="2">Outer membrane channel protein CpnT-like N-terminal domain-containing protein</fullName>
    </recommendedName>
</protein>
<accession>E5XKR2</accession>
<dbReference type="AlphaFoldDB" id="E5XKR2"/>
<keyword evidence="4" id="KW-1185">Reference proteome</keyword>
<comment type="caution">
    <text evidence="3">The sequence shown here is derived from an EMBL/GenBank/DDBJ whole genome shotgun (WGS) entry which is preliminary data.</text>
</comment>
<feature type="compositionally biased region" description="Polar residues" evidence="1">
    <location>
        <begin position="360"/>
        <end position="369"/>
    </location>
</feature>
<proteinExistence type="predicted"/>
<evidence type="ECO:0000259" key="2">
    <source>
        <dbReference type="Pfam" id="PF25547"/>
    </source>
</evidence>
<dbReference type="Proteomes" id="UP000004816">
    <property type="component" value="Unassembled WGS sequence"/>
</dbReference>
<evidence type="ECO:0000256" key="1">
    <source>
        <dbReference type="SAM" id="MobiDB-lite"/>
    </source>
</evidence>
<dbReference type="Pfam" id="PF25547">
    <property type="entry name" value="WXG100_2"/>
    <property type="match status" value="1"/>
</dbReference>
<sequence>MVKNDVEFAAYSTSSTHLLDVSSGARSALTNLASALQGSLGGAGGTDEAGREWSQQFDPAMKAALEGGAATVNTTGNHSGLLHASGLNHVKADAASTIGGGDESFPAAPSFTEFTAPSVPSADGGPNKAPMGGMVGKIWSWIEDKVGFVWPNGDPGKLQSVQAACQQAASAIDAAKGGVGSAKGLMGAQQAPEIADMLGKLGLDETDLSDLSDGLRELGSSAGEHATNITNAHNALFKAIEDFAIETAAWEVGGAILSVFTAGLGEVLANGAVALRLANLVRRLKELYEMFKNAVRATLAAIRALPGKLGAKVAAMFARGGKAGGSAVNAEAEQARLAARARDLHSRLVNAKTGKPDVRAQNSRTSAAMSTKEGKDVLAGGGRDLNPAQRAAAGPNDVVAMQPGAHAEVTAINGAKEAGLTPSQIAVSRPICDNCQTAIQESGGTIHPDGMGATWP</sequence>
<dbReference type="STRING" id="679197.HMPREF9336_00081"/>
<dbReference type="EMBL" id="ACZI02000003">
    <property type="protein sequence ID" value="EFV15055.1"/>
    <property type="molecule type" value="Genomic_DNA"/>
</dbReference>